<dbReference type="VEuPathDB" id="VectorBase:BGLB027826"/>
<name>A0A2C9L747_BIOGL</name>
<proteinExistence type="predicted"/>
<dbReference type="Proteomes" id="UP000076420">
    <property type="component" value="Unassembled WGS sequence"/>
</dbReference>
<evidence type="ECO:0008006" key="3">
    <source>
        <dbReference type="Google" id="ProtNLM"/>
    </source>
</evidence>
<dbReference type="PANTHER" id="PTHR21529">
    <property type="entry name" value="MAMMARY TURMOR VIRUS RECEPTOR HOMOLOG 1, 2 MTVR1, 2"/>
    <property type="match status" value="1"/>
</dbReference>
<accession>A0A2C9L747</accession>
<dbReference type="InterPro" id="IPR039904">
    <property type="entry name" value="TRANK1"/>
</dbReference>
<protein>
    <recommendedName>
        <fullName evidence="3">UvrD-like helicase C-terminal domain-containing protein</fullName>
    </recommendedName>
</protein>
<organism evidence="1 2">
    <name type="scientific">Biomphalaria glabrata</name>
    <name type="common">Bloodfluke planorb</name>
    <name type="synonym">Freshwater snail</name>
    <dbReference type="NCBI Taxonomy" id="6526"/>
    <lineage>
        <taxon>Eukaryota</taxon>
        <taxon>Metazoa</taxon>
        <taxon>Spiralia</taxon>
        <taxon>Lophotrochozoa</taxon>
        <taxon>Mollusca</taxon>
        <taxon>Gastropoda</taxon>
        <taxon>Heterobranchia</taxon>
        <taxon>Euthyneura</taxon>
        <taxon>Panpulmonata</taxon>
        <taxon>Hygrophila</taxon>
        <taxon>Lymnaeoidea</taxon>
        <taxon>Planorbidae</taxon>
        <taxon>Biomphalaria</taxon>
    </lineage>
</organism>
<dbReference type="AlphaFoldDB" id="A0A2C9L747"/>
<evidence type="ECO:0000313" key="2">
    <source>
        <dbReference type="Proteomes" id="UP000076420"/>
    </source>
</evidence>
<dbReference type="STRING" id="6526.A0A2C9L747"/>
<evidence type="ECO:0000313" key="1">
    <source>
        <dbReference type="EnsemblMetazoa" id="BGLB027826-PA"/>
    </source>
</evidence>
<reference evidence="1" key="1">
    <citation type="submission" date="2020-05" db="UniProtKB">
        <authorList>
            <consortium name="EnsemblMetazoa"/>
        </authorList>
    </citation>
    <scope>IDENTIFICATION</scope>
    <source>
        <strain evidence="1">BB02</strain>
    </source>
</reference>
<dbReference type="VEuPathDB" id="VectorBase:BGLAX_039653"/>
<sequence>VLEKGCRLRPLSFDSRQHKLLDTELKQLYTAVTRARVNVWIFDENSEKRAPMFEYFKALKLVQDLEEFKQNHEEKGFMETSTPQEWKSKGDKYLSEKKYLLARDCY</sequence>
<dbReference type="EnsemblMetazoa" id="BGLB027826-RA">
    <property type="protein sequence ID" value="BGLB027826-PA"/>
    <property type="gene ID" value="BGLB027826"/>
</dbReference>
<dbReference type="PANTHER" id="PTHR21529:SF4">
    <property type="entry name" value="TPR AND ANKYRIN REPEAT-CONTAINING PROTEIN 1"/>
    <property type="match status" value="1"/>
</dbReference>